<reference evidence="2 3" key="1">
    <citation type="submission" date="2019-04" db="EMBL/GenBank/DDBJ databases">
        <title>Friends and foes A comparative genomics study of 23 Aspergillus species from section Flavi.</title>
        <authorList>
            <consortium name="DOE Joint Genome Institute"/>
            <person name="Kjaerbolling I."/>
            <person name="Vesth T."/>
            <person name="Frisvad J.C."/>
            <person name="Nybo J.L."/>
            <person name="Theobald S."/>
            <person name="Kildgaard S."/>
            <person name="Isbrandt T."/>
            <person name="Kuo A."/>
            <person name="Sato A."/>
            <person name="Lyhne E.K."/>
            <person name="Kogle M.E."/>
            <person name="Wiebenga A."/>
            <person name="Kun R.S."/>
            <person name="Lubbers R.J."/>
            <person name="Makela M.R."/>
            <person name="Barry K."/>
            <person name="Chovatia M."/>
            <person name="Clum A."/>
            <person name="Daum C."/>
            <person name="Haridas S."/>
            <person name="He G."/>
            <person name="LaButti K."/>
            <person name="Lipzen A."/>
            <person name="Mondo S."/>
            <person name="Riley R."/>
            <person name="Salamov A."/>
            <person name="Simmons B.A."/>
            <person name="Magnuson J.K."/>
            <person name="Henrissat B."/>
            <person name="Mortensen U.H."/>
            <person name="Larsen T.O."/>
            <person name="Devries R.P."/>
            <person name="Grigoriev I.V."/>
            <person name="Machida M."/>
            <person name="Baker S.E."/>
            <person name="Andersen M.R."/>
        </authorList>
    </citation>
    <scope>NUCLEOTIDE SEQUENCE [LARGE SCALE GENOMIC DNA]</scope>
    <source>
        <strain evidence="2 3">CBS 117625</strain>
    </source>
</reference>
<keyword evidence="1" id="KW-0472">Membrane</keyword>
<gene>
    <name evidence="2" type="ORF">BDV38DRAFT_254044</name>
</gene>
<proteinExistence type="predicted"/>
<organism evidence="2 3">
    <name type="scientific">Aspergillus pseudotamarii</name>
    <dbReference type="NCBI Taxonomy" id="132259"/>
    <lineage>
        <taxon>Eukaryota</taxon>
        <taxon>Fungi</taxon>
        <taxon>Dikarya</taxon>
        <taxon>Ascomycota</taxon>
        <taxon>Pezizomycotina</taxon>
        <taxon>Eurotiomycetes</taxon>
        <taxon>Eurotiomycetidae</taxon>
        <taxon>Eurotiales</taxon>
        <taxon>Aspergillaceae</taxon>
        <taxon>Aspergillus</taxon>
        <taxon>Aspergillus subgen. Circumdati</taxon>
    </lineage>
</organism>
<keyword evidence="3" id="KW-1185">Reference proteome</keyword>
<protein>
    <submittedName>
        <fullName evidence="2">Uncharacterized protein</fullName>
    </submittedName>
</protein>
<feature type="transmembrane region" description="Helical" evidence="1">
    <location>
        <begin position="12"/>
        <end position="38"/>
    </location>
</feature>
<evidence type="ECO:0000256" key="1">
    <source>
        <dbReference type="SAM" id="Phobius"/>
    </source>
</evidence>
<dbReference type="RefSeq" id="XP_031910977.1">
    <property type="nucleotide sequence ID" value="XM_032055287.1"/>
</dbReference>
<name>A0A5N6SP38_ASPPS</name>
<dbReference type="GeneID" id="43639497"/>
<keyword evidence="1" id="KW-1133">Transmembrane helix</keyword>
<accession>A0A5N6SP38</accession>
<evidence type="ECO:0000313" key="3">
    <source>
        <dbReference type="Proteomes" id="UP000325672"/>
    </source>
</evidence>
<sequence length="83" mass="9226">MSEIIILKSSCIISHVGAHMGVISFFIRFMLGCLQMLVARPLCLRSLRSVRSEIFGNIHGSMGVELQKDGLCRLGCAMQRNFP</sequence>
<dbReference type="AlphaFoldDB" id="A0A5N6SP38"/>
<dbReference type="EMBL" id="ML743599">
    <property type="protein sequence ID" value="KAE8134914.1"/>
    <property type="molecule type" value="Genomic_DNA"/>
</dbReference>
<dbReference type="OrthoDB" id="2257454at2759"/>
<keyword evidence="1" id="KW-0812">Transmembrane</keyword>
<evidence type="ECO:0000313" key="2">
    <source>
        <dbReference type="EMBL" id="KAE8134914.1"/>
    </source>
</evidence>
<dbReference type="Proteomes" id="UP000325672">
    <property type="component" value="Unassembled WGS sequence"/>
</dbReference>